<dbReference type="Pfam" id="PF00083">
    <property type="entry name" value="Sugar_tr"/>
    <property type="match status" value="1"/>
</dbReference>
<evidence type="ECO:0000313" key="8">
    <source>
        <dbReference type="Proteomes" id="UP001201262"/>
    </source>
</evidence>
<gene>
    <name evidence="7" type="ORF">BGW36DRAFT_360995</name>
</gene>
<evidence type="ECO:0000313" key="7">
    <source>
        <dbReference type="EMBL" id="KAH8695292.1"/>
    </source>
</evidence>
<dbReference type="InterPro" id="IPR036259">
    <property type="entry name" value="MFS_trans_sf"/>
</dbReference>
<protein>
    <recommendedName>
        <fullName evidence="9">Major facilitator superfamily (MFS) profile domain-containing protein</fullName>
    </recommendedName>
</protein>
<evidence type="ECO:0000256" key="1">
    <source>
        <dbReference type="ARBA" id="ARBA00004141"/>
    </source>
</evidence>
<keyword evidence="8" id="KW-1185">Reference proteome</keyword>
<evidence type="ECO:0000256" key="6">
    <source>
        <dbReference type="SAM" id="Phobius"/>
    </source>
</evidence>
<dbReference type="PANTHER" id="PTHR48022:SF2">
    <property type="entry name" value="PLASTIDIC GLUCOSE TRANSPORTER 4"/>
    <property type="match status" value="1"/>
</dbReference>
<evidence type="ECO:0008006" key="9">
    <source>
        <dbReference type="Google" id="ProtNLM"/>
    </source>
</evidence>
<dbReference type="SUPFAM" id="SSF103473">
    <property type="entry name" value="MFS general substrate transporter"/>
    <property type="match status" value="1"/>
</dbReference>
<dbReference type="EMBL" id="JAJTJA010000008">
    <property type="protein sequence ID" value="KAH8695292.1"/>
    <property type="molecule type" value="Genomic_DNA"/>
</dbReference>
<organism evidence="7 8">
    <name type="scientific">Talaromyces proteolyticus</name>
    <dbReference type="NCBI Taxonomy" id="1131652"/>
    <lineage>
        <taxon>Eukaryota</taxon>
        <taxon>Fungi</taxon>
        <taxon>Dikarya</taxon>
        <taxon>Ascomycota</taxon>
        <taxon>Pezizomycotina</taxon>
        <taxon>Eurotiomycetes</taxon>
        <taxon>Eurotiomycetidae</taxon>
        <taxon>Eurotiales</taxon>
        <taxon>Trichocomaceae</taxon>
        <taxon>Talaromyces</taxon>
        <taxon>Talaromyces sect. Bacilispori</taxon>
    </lineage>
</organism>
<dbReference type="Gene3D" id="1.20.1250.20">
    <property type="entry name" value="MFS general substrate transporter like domains"/>
    <property type="match status" value="1"/>
</dbReference>
<name>A0AAD4PZ12_9EURO</name>
<keyword evidence="3 6" id="KW-1133">Transmembrane helix</keyword>
<keyword evidence="4 6" id="KW-0472">Membrane</keyword>
<proteinExistence type="predicted"/>
<dbReference type="RefSeq" id="XP_046070434.1">
    <property type="nucleotide sequence ID" value="XM_046214234.1"/>
</dbReference>
<dbReference type="Proteomes" id="UP001201262">
    <property type="component" value="Unassembled WGS sequence"/>
</dbReference>
<evidence type="ECO:0000256" key="5">
    <source>
        <dbReference type="SAM" id="MobiDB-lite"/>
    </source>
</evidence>
<accession>A0AAD4PZ12</accession>
<comment type="caution">
    <text evidence="7">The sequence shown here is derived from an EMBL/GenBank/DDBJ whole genome shotgun (WGS) entry which is preliminary data.</text>
</comment>
<reference evidence="7" key="1">
    <citation type="submission" date="2021-12" db="EMBL/GenBank/DDBJ databases">
        <title>Convergent genome expansion in fungi linked to evolution of root-endophyte symbiosis.</title>
        <authorList>
            <consortium name="DOE Joint Genome Institute"/>
            <person name="Ke Y.-H."/>
            <person name="Bonito G."/>
            <person name="Liao H.-L."/>
            <person name="Looney B."/>
            <person name="Rojas-Flechas A."/>
            <person name="Nash J."/>
            <person name="Hameed K."/>
            <person name="Schadt C."/>
            <person name="Martin F."/>
            <person name="Crous P.W."/>
            <person name="Miettinen O."/>
            <person name="Magnuson J.K."/>
            <person name="Labbe J."/>
            <person name="Jacobson D."/>
            <person name="Doktycz M.J."/>
            <person name="Veneault-Fourrey C."/>
            <person name="Kuo A."/>
            <person name="Mondo S."/>
            <person name="Calhoun S."/>
            <person name="Riley R."/>
            <person name="Ohm R."/>
            <person name="LaButti K."/>
            <person name="Andreopoulos B."/>
            <person name="Pangilinan J."/>
            <person name="Nolan M."/>
            <person name="Tritt A."/>
            <person name="Clum A."/>
            <person name="Lipzen A."/>
            <person name="Daum C."/>
            <person name="Barry K."/>
            <person name="Grigoriev I.V."/>
            <person name="Vilgalys R."/>
        </authorList>
    </citation>
    <scope>NUCLEOTIDE SEQUENCE</scope>
    <source>
        <strain evidence="7">PMI_201</strain>
    </source>
</reference>
<dbReference type="InterPro" id="IPR050360">
    <property type="entry name" value="MFS_Sugar_Transporters"/>
</dbReference>
<dbReference type="GO" id="GO:0016020">
    <property type="term" value="C:membrane"/>
    <property type="evidence" value="ECO:0007669"/>
    <property type="project" value="UniProtKB-SubCell"/>
</dbReference>
<feature type="transmembrane region" description="Helical" evidence="6">
    <location>
        <begin position="198"/>
        <end position="220"/>
    </location>
</feature>
<evidence type="ECO:0000256" key="4">
    <source>
        <dbReference type="ARBA" id="ARBA00023136"/>
    </source>
</evidence>
<evidence type="ECO:0000256" key="3">
    <source>
        <dbReference type="ARBA" id="ARBA00022989"/>
    </source>
</evidence>
<feature type="region of interest" description="Disordered" evidence="5">
    <location>
        <begin position="50"/>
        <end position="69"/>
    </location>
</feature>
<dbReference type="PANTHER" id="PTHR48022">
    <property type="entry name" value="PLASTIDIC GLUCOSE TRANSPORTER 4"/>
    <property type="match status" value="1"/>
</dbReference>
<feature type="transmembrane region" description="Helical" evidence="6">
    <location>
        <begin position="170"/>
        <end position="191"/>
    </location>
</feature>
<feature type="compositionally biased region" description="Basic and acidic residues" evidence="5">
    <location>
        <begin position="51"/>
        <end position="67"/>
    </location>
</feature>
<evidence type="ECO:0000256" key="2">
    <source>
        <dbReference type="ARBA" id="ARBA00022692"/>
    </source>
</evidence>
<comment type="subcellular location">
    <subcellularLocation>
        <location evidence="1">Membrane</location>
        <topology evidence="1">Multi-pass membrane protein</topology>
    </subcellularLocation>
</comment>
<dbReference type="AlphaFoldDB" id="A0AAD4PZ12"/>
<dbReference type="InterPro" id="IPR005828">
    <property type="entry name" value="MFS_sugar_transport-like"/>
</dbReference>
<sequence length="223" mass="25168">MRGISCPSVTTVKTMILISEYATRADERALTFVTLGCCYQIMRLLGLNSPDKIDEPQNSDDLRRKGTEPFVPESPRWPLSQNRIEDAKRQMIKLHNGDSEAEIDFKIEAPQHAQSIERKGSWSEVFNKDNRTRTLVAVIAMFGQQITGQVFASQYSAIFFQSEGFKNQAFLFNMLTNVASLVYLISTWFIIDQVSRRIMLLVRGSGIAIFMFIVGAIGVLSQS</sequence>
<keyword evidence="2 6" id="KW-0812">Transmembrane</keyword>
<dbReference type="GeneID" id="70244521"/>
<dbReference type="GO" id="GO:0005351">
    <property type="term" value="F:carbohydrate:proton symporter activity"/>
    <property type="evidence" value="ECO:0007669"/>
    <property type="project" value="TreeGrafter"/>
</dbReference>